<feature type="transmembrane region" description="Helical" evidence="7">
    <location>
        <begin position="302"/>
        <end position="321"/>
    </location>
</feature>
<keyword evidence="6 7" id="KW-0472">Membrane</keyword>
<evidence type="ECO:0000259" key="8">
    <source>
        <dbReference type="PROSITE" id="PS50928"/>
    </source>
</evidence>
<feature type="transmembrane region" description="Helical" evidence="7">
    <location>
        <begin position="219"/>
        <end position="238"/>
    </location>
</feature>
<evidence type="ECO:0000256" key="4">
    <source>
        <dbReference type="ARBA" id="ARBA00022692"/>
    </source>
</evidence>
<keyword evidence="10" id="KW-1185">Reference proteome</keyword>
<feature type="transmembrane region" description="Helical" evidence="7">
    <location>
        <begin position="420"/>
        <end position="436"/>
    </location>
</feature>
<feature type="transmembrane region" description="Helical" evidence="7">
    <location>
        <begin position="358"/>
        <end position="379"/>
    </location>
</feature>
<dbReference type="PANTHER" id="PTHR30043">
    <property type="entry name" value="PHOSPHONATES TRANSPORT SYSTEM PERMEASE PROTEIN"/>
    <property type="match status" value="1"/>
</dbReference>
<dbReference type="PANTHER" id="PTHR30043:SF1">
    <property type="entry name" value="ABC TRANSPORT SYSTEM PERMEASE PROTEIN P69"/>
    <property type="match status" value="1"/>
</dbReference>
<dbReference type="Gene3D" id="1.10.3720.10">
    <property type="entry name" value="MetI-like"/>
    <property type="match status" value="2"/>
</dbReference>
<feature type="transmembrane region" description="Helical" evidence="7">
    <location>
        <begin position="521"/>
        <end position="539"/>
    </location>
</feature>
<evidence type="ECO:0000256" key="7">
    <source>
        <dbReference type="RuleBase" id="RU363032"/>
    </source>
</evidence>
<dbReference type="EMBL" id="CP051481">
    <property type="protein sequence ID" value="QJG66848.1"/>
    <property type="molecule type" value="Genomic_DNA"/>
</dbReference>
<keyword evidence="4 7" id="KW-0812">Transmembrane</keyword>
<dbReference type="InterPro" id="IPR000515">
    <property type="entry name" value="MetI-like"/>
</dbReference>
<feature type="transmembrane region" description="Helical" evidence="7">
    <location>
        <begin position="492"/>
        <end position="509"/>
    </location>
</feature>
<keyword evidence="3" id="KW-1003">Cell membrane</keyword>
<name>A0A858U7U5_9MOLU</name>
<evidence type="ECO:0000313" key="10">
    <source>
        <dbReference type="Proteomes" id="UP000501060"/>
    </source>
</evidence>
<evidence type="ECO:0000256" key="6">
    <source>
        <dbReference type="ARBA" id="ARBA00023136"/>
    </source>
</evidence>
<feature type="transmembrane region" description="Helical" evidence="7">
    <location>
        <begin position="122"/>
        <end position="141"/>
    </location>
</feature>
<feature type="domain" description="ABC transmembrane type-1" evidence="8">
    <location>
        <begin position="86"/>
        <end position="269"/>
    </location>
</feature>
<dbReference type="GO" id="GO:0005886">
    <property type="term" value="C:plasma membrane"/>
    <property type="evidence" value="ECO:0007669"/>
    <property type="project" value="UniProtKB-SubCell"/>
</dbReference>
<evidence type="ECO:0000313" key="9">
    <source>
        <dbReference type="EMBL" id="QJG66848.1"/>
    </source>
</evidence>
<dbReference type="AlphaFoldDB" id="A0A858U7U5"/>
<evidence type="ECO:0000256" key="3">
    <source>
        <dbReference type="ARBA" id="ARBA00022475"/>
    </source>
</evidence>
<dbReference type="Pfam" id="PF00528">
    <property type="entry name" value="BPD_transp_1"/>
    <property type="match status" value="1"/>
</dbReference>
<keyword evidence="5 7" id="KW-1133">Transmembrane helix</keyword>
<accession>A0A858U7U5</accession>
<comment type="subcellular location">
    <subcellularLocation>
        <location evidence="1 7">Cell membrane</location>
        <topology evidence="1 7">Multi-pass membrane protein</topology>
    </subcellularLocation>
</comment>
<feature type="transmembrane region" description="Helical" evidence="7">
    <location>
        <begin position="85"/>
        <end position="110"/>
    </location>
</feature>
<dbReference type="SUPFAM" id="SSF161098">
    <property type="entry name" value="MetI-like"/>
    <property type="match status" value="2"/>
</dbReference>
<dbReference type="InterPro" id="IPR035906">
    <property type="entry name" value="MetI-like_sf"/>
</dbReference>
<feature type="transmembrane region" description="Helical" evidence="7">
    <location>
        <begin position="391"/>
        <end position="414"/>
    </location>
</feature>
<sequence>MIKKNCFSYWYEQNNKITNKKLRPYVKIMIIISLLLLVIFALYRTGFSSNDNGLKLFLESIKNIFMPYIKSSFIEGNLFLLSLQFLWISIKVTFIGTVLGLCLALFTSMIGNIRTNNKIQSYCIRIFILFLRSFPELFYLYLFTVSANGELASILLISWFTWIWLHKFISEAIEHTSFELYVLCKRKGLSKIHILFRYLLPKIKNKIIIFALYSYESNLRWTAIFSTLGIVGIGQLLNHSNTDLYSLHELLIPLGVLILFVSLLEWSMYFLQKHLIYAKTYKINSNNFKSITNKKILKTTSLWLIIVSVFIVAFCLLFTIGDPQIYWGATNQMFKHLLNPNWSIIGKNENIFIMLMDLFLQIYLTVILACLLAYVNLFFTNEKTNNVYFYHFSRFISAFIRIIPTIVLFFTIGLIFKNPAAAFVVVFAIHSSTVISKQLNESIKNISNVHIYNLKKQNKNKIIIFSQYIMPSVKKDFKTLLVLEIEKNIRNFINYGLFAASSFGLAMQYSERVSYSDITPYVWVSIGLIMSSNILLTWVRKNK</sequence>
<evidence type="ECO:0000256" key="1">
    <source>
        <dbReference type="ARBA" id="ARBA00004651"/>
    </source>
</evidence>
<feature type="transmembrane region" description="Helical" evidence="7">
    <location>
        <begin position="250"/>
        <end position="271"/>
    </location>
</feature>
<dbReference type="GO" id="GO:0055085">
    <property type="term" value="P:transmembrane transport"/>
    <property type="evidence" value="ECO:0007669"/>
    <property type="project" value="InterPro"/>
</dbReference>
<protein>
    <submittedName>
        <fullName evidence="9">ABC transporter permease subunit</fullName>
    </submittedName>
</protein>
<comment type="similarity">
    <text evidence="7">Belongs to the binding-protein-dependent transport system permease family.</text>
</comment>
<gene>
    <name evidence="9" type="ORF">HGG69_00695</name>
</gene>
<dbReference type="PROSITE" id="PS50928">
    <property type="entry name" value="ABC_TM1"/>
    <property type="match status" value="1"/>
</dbReference>
<feature type="transmembrane region" description="Helical" evidence="7">
    <location>
        <begin position="147"/>
        <end position="165"/>
    </location>
</feature>
<dbReference type="Proteomes" id="UP000501060">
    <property type="component" value="Chromosome"/>
</dbReference>
<dbReference type="CDD" id="cd06261">
    <property type="entry name" value="TM_PBP2"/>
    <property type="match status" value="1"/>
</dbReference>
<reference evidence="9 10" key="1">
    <citation type="submission" date="2020-04" db="EMBL/GenBank/DDBJ databases">
        <title>Novel Mycoplasma species detected in Phocoena phocoena (harbor porpoise) from the USA.</title>
        <authorList>
            <person name="Volokhov D.V."/>
        </authorList>
    </citation>
    <scope>NUCLEOTIDE SEQUENCE [LARGE SCALE GENOMIC DNA]</scope>
    <source>
        <strain evidence="9 10">Phocoena C-264-GEN</strain>
    </source>
</reference>
<dbReference type="KEGG" id="mphe:HGG69_00695"/>
<keyword evidence="2 7" id="KW-0813">Transport</keyword>
<dbReference type="RefSeq" id="WP_169604899.1">
    <property type="nucleotide sequence ID" value="NZ_CP051481.1"/>
</dbReference>
<feature type="transmembrane region" description="Helical" evidence="7">
    <location>
        <begin position="25"/>
        <end position="43"/>
    </location>
</feature>
<proteinExistence type="inferred from homology"/>
<organism evidence="9 10">
    <name type="scientific">Mycoplasma phocoenae</name>
    <dbReference type="NCBI Taxonomy" id="754517"/>
    <lineage>
        <taxon>Bacteria</taxon>
        <taxon>Bacillati</taxon>
        <taxon>Mycoplasmatota</taxon>
        <taxon>Mollicutes</taxon>
        <taxon>Mycoplasmataceae</taxon>
        <taxon>Mycoplasma</taxon>
    </lineage>
</organism>
<evidence type="ECO:0000256" key="2">
    <source>
        <dbReference type="ARBA" id="ARBA00022448"/>
    </source>
</evidence>
<evidence type="ECO:0000256" key="5">
    <source>
        <dbReference type="ARBA" id="ARBA00022989"/>
    </source>
</evidence>